<evidence type="ECO:0000256" key="3">
    <source>
        <dbReference type="SAM" id="SignalP"/>
    </source>
</evidence>
<keyword evidence="1" id="KW-1015">Disulfide bond</keyword>
<feature type="signal peptide" evidence="3">
    <location>
        <begin position="1"/>
        <end position="22"/>
    </location>
</feature>
<dbReference type="SUPFAM" id="SSF47862">
    <property type="entry name" value="Saposin"/>
    <property type="match status" value="1"/>
</dbReference>
<keyword evidence="5" id="KW-1185">Reference proteome</keyword>
<dbReference type="PANTHER" id="PTHR11480">
    <property type="entry name" value="SAPOSIN-RELATED"/>
    <property type="match status" value="1"/>
</dbReference>
<evidence type="ECO:0000313" key="6">
    <source>
        <dbReference type="WBParaSite" id="TREG1_69980.1"/>
    </source>
</evidence>
<dbReference type="Proteomes" id="UP000050795">
    <property type="component" value="Unassembled WGS sequence"/>
</dbReference>
<dbReference type="Pfam" id="PF03489">
    <property type="entry name" value="SapB_2"/>
    <property type="match status" value="1"/>
</dbReference>
<protein>
    <recommendedName>
        <fullName evidence="4">Saposin B-type domain-containing protein</fullName>
    </recommendedName>
</protein>
<keyword evidence="2" id="KW-0325">Glycoprotein</keyword>
<feature type="domain" description="Saposin B-type" evidence="4">
    <location>
        <begin position="130"/>
        <end position="207"/>
    </location>
</feature>
<dbReference type="InterPro" id="IPR008139">
    <property type="entry name" value="SaposinB_dom"/>
</dbReference>
<dbReference type="InterPro" id="IPR008138">
    <property type="entry name" value="SapB_2"/>
</dbReference>
<evidence type="ECO:0000256" key="1">
    <source>
        <dbReference type="ARBA" id="ARBA00023157"/>
    </source>
</evidence>
<proteinExistence type="predicted"/>
<evidence type="ECO:0000256" key="2">
    <source>
        <dbReference type="ARBA" id="ARBA00023180"/>
    </source>
</evidence>
<accession>A0AA85K357</accession>
<evidence type="ECO:0000259" key="4">
    <source>
        <dbReference type="PROSITE" id="PS50015"/>
    </source>
</evidence>
<reference evidence="6" key="2">
    <citation type="submission" date="2023-11" db="UniProtKB">
        <authorList>
            <consortium name="WormBaseParasite"/>
        </authorList>
    </citation>
    <scope>IDENTIFICATION</scope>
</reference>
<evidence type="ECO:0000313" key="5">
    <source>
        <dbReference type="Proteomes" id="UP000050795"/>
    </source>
</evidence>
<reference evidence="5" key="1">
    <citation type="submission" date="2022-06" db="EMBL/GenBank/DDBJ databases">
        <authorList>
            <person name="Berger JAMES D."/>
            <person name="Berger JAMES D."/>
        </authorList>
    </citation>
    <scope>NUCLEOTIDE SEQUENCE [LARGE SCALE GENOMIC DNA]</scope>
</reference>
<dbReference type="AlphaFoldDB" id="A0AA85K357"/>
<organism evidence="5 6">
    <name type="scientific">Trichobilharzia regenti</name>
    <name type="common">Nasal bird schistosome</name>
    <dbReference type="NCBI Taxonomy" id="157069"/>
    <lineage>
        <taxon>Eukaryota</taxon>
        <taxon>Metazoa</taxon>
        <taxon>Spiralia</taxon>
        <taxon>Lophotrochozoa</taxon>
        <taxon>Platyhelminthes</taxon>
        <taxon>Trematoda</taxon>
        <taxon>Digenea</taxon>
        <taxon>Strigeidida</taxon>
        <taxon>Schistosomatoidea</taxon>
        <taxon>Schistosomatidae</taxon>
        <taxon>Trichobilharzia</taxon>
    </lineage>
</organism>
<dbReference type="WBParaSite" id="TREG1_69980.1">
    <property type="protein sequence ID" value="TREG1_69980.1"/>
    <property type="gene ID" value="TREG1_69980"/>
</dbReference>
<feature type="chain" id="PRO_5041682925" description="Saposin B-type domain-containing protein" evidence="3">
    <location>
        <begin position="23"/>
        <end position="207"/>
    </location>
</feature>
<dbReference type="InterPro" id="IPR051428">
    <property type="entry name" value="Sphingo_Act-Surfact_Prot"/>
</dbReference>
<name>A0AA85K357_TRIRE</name>
<sequence>MLVPVIIFLASLLSFAVKDAMASPVVHGLKDDDQNSTVAECDACMAGMDLVYYIITDKYWVDTYIIMGKQLCQTLPPGNFRNTCLTYVDVYFPHALKAMALAIQPHFICKMLEACDSAQSVVFKPRLLGDNIFCEECKYVYMLLQSWLSDKQQTKNAMFTIKQMCLLFAEDENKCNHVLKGYYDDFRQYFQNNRVDQTCGKLCIFAS</sequence>
<dbReference type="PROSITE" id="PS50015">
    <property type="entry name" value="SAP_B"/>
    <property type="match status" value="2"/>
</dbReference>
<feature type="domain" description="Saposin B-type" evidence="4">
    <location>
        <begin position="37"/>
        <end position="119"/>
    </location>
</feature>
<dbReference type="SMART" id="SM00741">
    <property type="entry name" value="SapB"/>
    <property type="match status" value="2"/>
</dbReference>
<keyword evidence="3" id="KW-0732">Signal</keyword>
<dbReference type="Gene3D" id="1.10.225.10">
    <property type="entry name" value="Saposin-like"/>
    <property type="match status" value="2"/>
</dbReference>
<dbReference type="InterPro" id="IPR011001">
    <property type="entry name" value="Saposin-like"/>
</dbReference>